<dbReference type="GO" id="GO:0005856">
    <property type="term" value="C:cytoskeleton"/>
    <property type="evidence" value="ECO:0007669"/>
    <property type="project" value="UniProtKB-SubCell"/>
</dbReference>
<name>A0A8H7S4C2_9FUNG</name>
<evidence type="ECO:0000256" key="3">
    <source>
        <dbReference type="ARBA" id="ARBA00023212"/>
    </source>
</evidence>
<evidence type="ECO:0000313" key="7">
    <source>
        <dbReference type="EMBL" id="KAG2222475.1"/>
    </source>
</evidence>
<protein>
    <recommendedName>
        <fullName evidence="6">GAR domain-containing protein</fullName>
    </recommendedName>
</protein>
<dbReference type="InterPro" id="IPR003108">
    <property type="entry name" value="GAR_dom"/>
</dbReference>
<reference evidence="7 8" key="1">
    <citation type="submission" date="2020-12" db="EMBL/GenBank/DDBJ databases">
        <title>Metabolic potential, ecology and presence of endohyphal bacteria is reflected in genomic diversity of Mucoromycotina.</title>
        <authorList>
            <person name="Muszewska A."/>
            <person name="Okrasinska A."/>
            <person name="Steczkiewicz K."/>
            <person name="Drgas O."/>
            <person name="Orlowska M."/>
            <person name="Perlinska-Lenart U."/>
            <person name="Aleksandrzak-Piekarczyk T."/>
            <person name="Szatraj K."/>
            <person name="Zielenkiewicz U."/>
            <person name="Pilsyk S."/>
            <person name="Malc E."/>
            <person name="Mieczkowski P."/>
            <person name="Kruszewska J.S."/>
            <person name="Biernat P."/>
            <person name="Pawlowska J."/>
        </authorList>
    </citation>
    <scope>NUCLEOTIDE SEQUENCE [LARGE SCALE GENOMIC DNA]</scope>
    <source>
        <strain evidence="7 8">CBS 142.35</strain>
    </source>
</reference>
<feature type="domain" description="GAR" evidence="6">
    <location>
        <begin position="2597"/>
        <end position="2671"/>
    </location>
</feature>
<dbReference type="SMART" id="SM00243">
    <property type="entry name" value="GAS2"/>
    <property type="match status" value="1"/>
</dbReference>
<dbReference type="OrthoDB" id="2359410at2759"/>
<feature type="region of interest" description="Disordered" evidence="5">
    <location>
        <begin position="2484"/>
        <end position="2599"/>
    </location>
</feature>
<dbReference type="InterPro" id="IPR036534">
    <property type="entry name" value="GAR_dom_sf"/>
</dbReference>
<feature type="coiled-coil region" evidence="4">
    <location>
        <begin position="1430"/>
        <end position="1457"/>
    </location>
</feature>
<dbReference type="GO" id="GO:0008017">
    <property type="term" value="F:microtubule binding"/>
    <property type="evidence" value="ECO:0007669"/>
    <property type="project" value="InterPro"/>
</dbReference>
<sequence>MTKDAPSSLIDSQQRESDEQPRSVQAWLQTHLNNYVELSLLESTSELADNSLIGDGTSLLCLAHRFCPSTIPDLLSILRDESINKITLATHIFQNELNVSIPTNEQLDNKVAVAAYLSTLKEAIDRQELSTGVVEQNLRMTQVNVVSERQWIQVTKRTRENVVDDDDFERRTTHVLNKISQLRNHLNEMTLLTSSVAAGGNARPSSNDNDDDNESKNKNSSLASNSINSKSDTTMDNNDDLATSVQQFESALQAFEEGELAEIHAYINEMFDDARTSVYTRIQAIDAAHAALEAQLQEDFRAIRVGVQFAQLATPIRNELEFIQAKMLKTTTTEDGIRDLEDRTRRVRDMIIDMETKHSSMLGTTTENIGADVGDDTTIDKELDSSQQRSYQVHFDSLKQKHRLVTSWVDEVRVWFIEAERIRRWIEERIEGIESEPVKDAVQTEDISTYSVSIVDALNSKHETMEKEVEKLNKEDMTRLRAHVKTLTGSEKQDDKDLSPADTTTIEITFTTLMTLDKLMHLLRRRSYDLQMLTLRLFWEQEYTKASGWVIESNGEVDDLLQQARWQQDEEKGAHRTEAETLKNLVVHMLLDIEQRAAEFDQGQFTTAVNMYQEMDDTSKVELPPHLESRQVDLEEAFEALTKRLSYVRQVVEQRLTVVDFVYRADQLMGSGEQLREEITLAEQQATDVDSDRDFTEQIRYFQEQAVQLVTTTATRIRYPENAYPPSNFLENDQVNDIVRVAISTRKSALILLGENLDHKLQSYKHVLKLQKSATQLNDDINVLEDTVEKQIKSVQDAKVDVFFIKSSFDKTHLIQFQKERDNLLSKASTLKNTDWKILKDRLDGLKQDVDSAGAVAVQTNVLYDIMERVYRRLEELEAALATHSSYLDALEKRIEWETENTSAMRFISLTLSSVWDIIRQIQWQPDVDEDLLTKKELTKKFDLLQLKIDEFQKQQHVVSAQTAFDIMASDLSHLLNNAKNSTNSLPIHFQQRQDALQQSVKDLQNSIEFAHRVHDQHAALILFMDNAKSTHKTGQSLTEKLEIAIKNVMFEEQHHFSDEIRQFEQMLHNWWVQYGASILYPVCSTSTRASHSSSSDDNTINKDIECVVKAQKSELKELGAQLNTLSDKYKIACDFKNQIMDICDKAKRQQDQVEEVLKIIATDHQDLSADNMDINALPDMDGLRSSDHQIQENVKKAVSTYDELRKCCATIDQSVHDSGCHPEVTTMTITEALDSLASCVDKLKRASTLHTQELDVSAVRIDWEQQCQNVIKKIGTVQTQLRQLVDRKNTLSPGNADQQELSDLKLQAESIQQSISKILEEALVHSQSSYERMESAYTYASIDVPHGVIERHSDMKCLFSRLSDMSEQTKQELDYLIQRTAWEQTVTTVTDSCGQQEQKIQEFIQHRARWSMEDTTRLSTETDDAWDQLDKLQQDVTKATENINTLARECQELMDQQMETNDTLIRRKNAIESTSQRLQAHLAFAKQVLDQRDTFNAYLEETRQLESLCDSIKSEIEQGTAGQDKVDEYAKRITTFCLDDCSLAYPVRDYKDHDPRCRSLDENANIVIAEAFDAHHSRLKKLPEILTLELKSKQLQTERQAAGEAYMTEAQTVEEWISTKLETLDKILDVNLSINTNNNDNQRQQQIADKHRSAIATVDATFAAMQTYSNSYNSLKLQALKLDGNDQVRGRQDQIDELWQKLSISTGVETKDKLKEQLRQAEFKQSLNEFEDQHAILRDQIGAVDLSALSDDQMADWREQTQALKSQYLETLGTTYREANEKIQYDQVVSDQQGLVESLNDLDKRFNKYRLAVEYEQRTSDSTKSMHVMINDLNDMRKKYGLIDRNTEDNEIKGRAFIDVYDKVHHQLQDHLEQMEIQRSFFRSLQIQNAITDNIHARQSTFEDDYRLLETAMENAKVAKDKLFQWRDLHAKLDLIQGSAAQIDISNIEQSKNKLAVLESKLAVAMTMADRLASNNSDDNNAQQLVNKDKFVQHHETITTIIQEAKAELDVKEQQVRERESLEACQSATTAVNERCNREIKAIKARIRSAGDRCAELFEDISSIEKHYRRASIGSASSQIGVYDELTDKLNKVEESASSDTERLLVAEARDSLRSLSNAITSEQRWTDMVRRALGHAKTAENITSWVSNCKNAIEGISANMDISTDKDMEAEMRDIQQRITDFTTIIDSFKGMTQGIIQVSSSGSDDDELPAASESLKNYVIRPCSERIDSEWEALQEQMSSLEDSMAKASKGVAVVRQMKSVLKVCSDTRGRLELLESDPSRVTLSSAHKQQHRPLSGVLREQDVLAIEQALNTIESEGQDQAKRELEKLDTMIADFGDGDGAFIQQRSEMEAALSNMTTALYDKRQNLGKALEVGKCLMITDDIDVLMDALEDAVEKAKTATNNKINSPASNKADMQGKYIELDARYKYYERKITQSLETAKLATDDISDQKDRDTIVEHIGELRKRWEAVDQQAKSQRAELSKALAAGQQVNRGRKSSLPTRKASNFLRERERSPSRLPAPPTGNQGNTSSPLLSTTSRLLPSTSLPRPTARTHTTSTSRLTPPSVRRPPPPSKSSGNPKKPPAPPPNSYVADPKNTLDMEIGRIVNETPYRVKVKMVPGEVGRYWFGDANPKLAYCRVLKSKMVMVRVGGGWMELSQFLRGHALLEGDFIPKTVEPDHPVLPVKEGFIETRRRQPHIRSRSPSSSSSPSAAAAATATSNNNNSSSNNSSLLPPPPSASISGSRSTPQKSLSSQTGYIDGDRYIAVDRYGNQMEVKMRKMTESTSGNTRVKPRQ</sequence>
<dbReference type="Proteomes" id="UP000646827">
    <property type="component" value="Unassembled WGS sequence"/>
</dbReference>
<keyword evidence="4" id="KW-0175">Coiled coil</keyword>
<proteinExistence type="predicted"/>
<feature type="coiled-coil region" evidence="4">
    <location>
        <begin position="2003"/>
        <end position="2054"/>
    </location>
</feature>
<feature type="region of interest" description="Disordered" evidence="5">
    <location>
        <begin position="2779"/>
        <end position="2798"/>
    </location>
</feature>
<comment type="subcellular location">
    <subcellularLocation>
        <location evidence="1">Cytoplasm</location>
        <location evidence="1">Cytoskeleton</location>
    </subcellularLocation>
</comment>
<evidence type="ECO:0000256" key="2">
    <source>
        <dbReference type="ARBA" id="ARBA00022490"/>
    </source>
</evidence>
<comment type="caution">
    <text evidence="7">The sequence shown here is derived from an EMBL/GenBank/DDBJ whole genome shotgun (WGS) entry which is preliminary data.</text>
</comment>
<feature type="region of interest" description="Disordered" evidence="5">
    <location>
        <begin position="1"/>
        <end position="23"/>
    </location>
</feature>
<keyword evidence="2" id="KW-0963">Cytoplasm</keyword>
<keyword evidence="3" id="KW-0206">Cytoskeleton</keyword>
<evidence type="ECO:0000256" key="4">
    <source>
        <dbReference type="SAM" id="Coils"/>
    </source>
</evidence>
<dbReference type="EMBL" id="JAEPRB010000082">
    <property type="protein sequence ID" value="KAG2222475.1"/>
    <property type="molecule type" value="Genomic_DNA"/>
</dbReference>
<evidence type="ECO:0000256" key="5">
    <source>
        <dbReference type="SAM" id="MobiDB-lite"/>
    </source>
</evidence>
<feature type="compositionally biased region" description="Low complexity" evidence="5">
    <location>
        <begin position="2705"/>
        <end position="2735"/>
    </location>
</feature>
<dbReference type="Gene3D" id="3.30.920.20">
    <property type="entry name" value="Gas2-like domain"/>
    <property type="match status" value="1"/>
</dbReference>
<evidence type="ECO:0000259" key="6">
    <source>
        <dbReference type="PROSITE" id="PS51460"/>
    </source>
</evidence>
<dbReference type="SUPFAM" id="SSF143575">
    <property type="entry name" value="GAS2 domain-like"/>
    <property type="match status" value="1"/>
</dbReference>
<organism evidence="7 8">
    <name type="scientific">Circinella minor</name>
    <dbReference type="NCBI Taxonomy" id="1195481"/>
    <lineage>
        <taxon>Eukaryota</taxon>
        <taxon>Fungi</taxon>
        <taxon>Fungi incertae sedis</taxon>
        <taxon>Mucoromycota</taxon>
        <taxon>Mucoromycotina</taxon>
        <taxon>Mucoromycetes</taxon>
        <taxon>Mucorales</taxon>
        <taxon>Lichtheimiaceae</taxon>
        <taxon>Circinella</taxon>
    </lineage>
</organism>
<accession>A0A8H7S4C2</accession>
<dbReference type="Pfam" id="PF02187">
    <property type="entry name" value="GAS2"/>
    <property type="match status" value="1"/>
</dbReference>
<feature type="compositionally biased region" description="Low complexity" evidence="5">
    <location>
        <begin position="2533"/>
        <end position="2569"/>
    </location>
</feature>
<evidence type="ECO:0000256" key="1">
    <source>
        <dbReference type="ARBA" id="ARBA00004245"/>
    </source>
</evidence>
<feature type="compositionally biased region" description="Low complexity" evidence="5">
    <location>
        <begin position="218"/>
        <end position="231"/>
    </location>
</feature>
<gene>
    <name evidence="7" type="ORF">INT45_013388</name>
</gene>
<dbReference type="PROSITE" id="PS51460">
    <property type="entry name" value="GAR"/>
    <property type="match status" value="1"/>
</dbReference>
<feature type="compositionally biased region" description="Low complexity" evidence="5">
    <location>
        <begin position="2742"/>
        <end position="2751"/>
    </location>
</feature>
<evidence type="ECO:0000313" key="8">
    <source>
        <dbReference type="Proteomes" id="UP000646827"/>
    </source>
</evidence>
<keyword evidence="8" id="KW-1185">Reference proteome</keyword>
<feature type="region of interest" description="Disordered" evidence="5">
    <location>
        <begin position="197"/>
        <end position="239"/>
    </location>
</feature>
<feature type="region of interest" description="Disordered" evidence="5">
    <location>
        <begin position="2686"/>
        <end position="2765"/>
    </location>
</feature>